<evidence type="ECO:0000313" key="1">
    <source>
        <dbReference type="EMBL" id="JAH75778.1"/>
    </source>
</evidence>
<proteinExistence type="predicted"/>
<organism evidence="1">
    <name type="scientific">Anguilla anguilla</name>
    <name type="common">European freshwater eel</name>
    <name type="synonym">Muraena anguilla</name>
    <dbReference type="NCBI Taxonomy" id="7936"/>
    <lineage>
        <taxon>Eukaryota</taxon>
        <taxon>Metazoa</taxon>
        <taxon>Chordata</taxon>
        <taxon>Craniata</taxon>
        <taxon>Vertebrata</taxon>
        <taxon>Euteleostomi</taxon>
        <taxon>Actinopterygii</taxon>
        <taxon>Neopterygii</taxon>
        <taxon>Teleostei</taxon>
        <taxon>Anguilliformes</taxon>
        <taxon>Anguillidae</taxon>
        <taxon>Anguilla</taxon>
    </lineage>
</organism>
<sequence>MGNYSRMQCKSINTNTNHSALHNQQYTDWKYFIFGAFCLEYCQWNELLNKRVS</sequence>
<name>A0A0E9VF28_ANGAN</name>
<accession>A0A0E9VF28</accession>
<dbReference type="EMBL" id="GBXM01032799">
    <property type="protein sequence ID" value="JAH75778.1"/>
    <property type="molecule type" value="Transcribed_RNA"/>
</dbReference>
<reference evidence="1" key="2">
    <citation type="journal article" date="2015" name="Fish Shellfish Immunol.">
        <title>Early steps in the European eel (Anguilla anguilla)-Vibrio vulnificus interaction in the gills: Role of the RtxA13 toxin.</title>
        <authorList>
            <person name="Callol A."/>
            <person name="Pajuelo D."/>
            <person name="Ebbesson L."/>
            <person name="Teles M."/>
            <person name="MacKenzie S."/>
            <person name="Amaro C."/>
        </authorList>
    </citation>
    <scope>NUCLEOTIDE SEQUENCE</scope>
</reference>
<protein>
    <submittedName>
        <fullName evidence="1">Uncharacterized protein</fullName>
    </submittedName>
</protein>
<dbReference type="AlphaFoldDB" id="A0A0E9VF28"/>
<reference evidence="1" key="1">
    <citation type="submission" date="2014-11" db="EMBL/GenBank/DDBJ databases">
        <authorList>
            <person name="Amaro Gonzalez C."/>
        </authorList>
    </citation>
    <scope>NUCLEOTIDE SEQUENCE</scope>
</reference>